<keyword evidence="2" id="KW-1185">Reference proteome</keyword>
<sequence length="207" mass="22589">MRPPCTFCGSLSELKGVEWTPDALLKSLSHYSAATGPIFPYFCDSQATATISYCRTVAFHQASEFLGLASGVDDVWSLALLLPSNCEPFVYIEDVRHSRDDVKENSIRIVKLPNMGLVISWAGLGSLAACAPAACLTSFSAFARPFFFSTVEHFGEFFGFWVLSLENLRFCCHKPAQVVSPFRVSPGSALTPKEAPLDGSFSPLSSW</sequence>
<organism evidence="1 2">
    <name type="scientific">Pleurotus eryngii</name>
    <name type="common">Boletus of the steppes</name>
    <dbReference type="NCBI Taxonomy" id="5323"/>
    <lineage>
        <taxon>Eukaryota</taxon>
        <taxon>Fungi</taxon>
        <taxon>Dikarya</taxon>
        <taxon>Basidiomycota</taxon>
        <taxon>Agaricomycotina</taxon>
        <taxon>Agaricomycetes</taxon>
        <taxon>Agaricomycetidae</taxon>
        <taxon>Agaricales</taxon>
        <taxon>Pleurotineae</taxon>
        <taxon>Pleurotaceae</taxon>
        <taxon>Pleurotus</taxon>
    </lineage>
</organism>
<proteinExistence type="predicted"/>
<dbReference type="AlphaFoldDB" id="A0A9P5ZVW7"/>
<name>A0A9P5ZVW7_PLEER</name>
<reference evidence="1" key="1">
    <citation type="submission" date="2020-11" db="EMBL/GenBank/DDBJ databases">
        <authorList>
            <consortium name="DOE Joint Genome Institute"/>
            <person name="Ahrendt S."/>
            <person name="Riley R."/>
            <person name="Andreopoulos W."/>
            <person name="Labutti K."/>
            <person name="Pangilinan J."/>
            <person name="Ruiz-Duenas F.J."/>
            <person name="Barrasa J.M."/>
            <person name="Sanchez-Garcia M."/>
            <person name="Camarero S."/>
            <person name="Miyauchi S."/>
            <person name="Serrano A."/>
            <person name="Linde D."/>
            <person name="Babiker R."/>
            <person name="Drula E."/>
            <person name="Ayuso-Fernandez I."/>
            <person name="Pacheco R."/>
            <person name="Padilla G."/>
            <person name="Ferreira P."/>
            <person name="Barriuso J."/>
            <person name="Kellner H."/>
            <person name="Castanera R."/>
            <person name="Alfaro M."/>
            <person name="Ramirez L."/>
            <person name="Pisabarro A.G."/>
            <person name="Kuo A."/>
            <person name="Tritt A."/>
            <person name="Lipzen A."/>
            <person name="He G."/>
            <person name="Yan M."/>
            <person name="Ng V."/>
            <person name="Cullen D."/>
            <person name="Martin F."/>
            <person name="Rosso M.-N."/>
            <person name="Henrissat B."/>
            <person name="Hibbett D."/>
            <person name="Martinez A.T."/>
            <person name="Grigoriev I.V."/>
        </authorList>
    </citation>
    <scope>NUCLEOTIDE SEQUENCE</scope>
    <source>
        <strain evidence="1">ATCC 90797</strain>
    </source>
</reference>
<protein>
    <submittedName>
        <fullName evidence="1">Uncharacterized protein</fullName>
    </submittedName>
</protein>
<dbReference type="Proteomes" id="UP000807025">
    <property type="component" value="Unassembled WGS sequence"/>
</dbReference>
<evidence type="ECO:0000313" key="1">
    <source>
        <dbReference type="EMBL" id="KAF9495258.1"/>
    </source>
</evidence>
<comment type="caution">
    <text evidence="1">The sequence shown here is derived from an EMBL/GenBank/DDBJ whole genome shotgun (WGS) entry which is preliminary data.</text>
</comment>
<dbReference type="EMBL" id="MU154564">
    <property type="protein sequence ID" value="KAF9495258.1"/>
    <property type="molecule type" value="Genomic_DNA"/>
</dbReference>
<gene>
    <name evidence="1" type="ORF">BDN71DRAFT_899896</name>
</gene>
<accession>A0A9P5ZVW7</accession>
<evidence type="ECO:0000313" key="2">
    <source>
        <dbReference type="Proteomes" id="UP000807025"/>
    </source>
</evidence>